<evidence type="ECO:0000313" key="2">
    <source>
        <dbReference type="EMBL" id="TDQ16282.1"/>
    </source>
</evidence>
<sequence length="495" mass="57142">MFFTLIRLQFLKSVRSTSFAKSLITKLVMGFLALLLLTYVLGAGFLLKRILEQFSDGGDLIQILNSYLIYFFLGEFMYRYFIQKLPVVDLESLLHLPIGKKKIIHSLLVRSFFSPLSLIALLLFLPFSLEVVGTEFGWMGIITWLGSILMTSWSLHWIMLWFKQRFEDSLIGLFVVFGVLVLGAGSSYLGWFNLGELMGPVFDLALVNPMPFLALIGFFAGAYYFCFYYYVSNAYLEDLTEEEEVRFANQNIGLFSRFGLPGEMANLEWKLIIRHKKSRTYLMLAGFFLLYGLIFYKNPQYQSETGIHWIFIFVGIFITGIFMLQYSQLFLSWNSGNFDFFLSKRNGVSSLIRGKYLLFMGSSLVCFLLSVPYAFFGWQILLIHICCFFFNIGILMHLIIYFSLWKPKPMDLNKGAMFNYEGVGAAQWLMILPMFVFPYAIYVPFWFLFNEVIGILVLGVLGLAGVLAFKPLSQININRVLSNRYEISSSFRQEL</sequence>
<organism evidence="2 3">
    <name type="scientific">Algoriphagus boseongensis</name>
    <dbReference type="NCBI Taxonomy" id="1442587"/>
    <lineage>
        <taxon>Bacteria</taxon>
        <taxon>Pseudomonadati</taxon>
        <taxon>Bacteroidota</taxon>
        <taxon>Cytophagia</taxon>
        <taxon>Cytophagales</taxon>
        <taxon>Cyclobacteriaceae</taxon>
        <taxon>Algoriphagus</taxon>
    </lineage>
</organism>
<keyword evidence="3" id="KW-1185">Reference proteome</keyword>
<dbReference type="InterPro" id="IPR043742">
    <property type="entry name" value="DUF5687"/>
</dbReference>
<feature type="transmembrane region" description="Helical" evidence="1">
    <location>
        <begin position="381"/>
        <end position="404"/>
    </location>
</feature>
<feature type="transmembrane region" description="Helical" evidence="1">
    <location>
        <begin position="354"/>
        <end position="375"/>
    </location>
</feature>
<feature type="transmembrane region" description="Helical" evidence="1">
    <location>
        <begin position="212"/>
        <end position="231"/>
    </location>
</feature>
<feature type="transmembrane region" description="Helical" evidence="1">
    <location>
        <begin position="170"/>
        <end position="192"/>
    </location>
</feature>
<feature type="transmembrane region" description="Helical" evidence="1">
    <location>
        <begin position="103"/>
        <end position="124"/>
    </location>
</feature>
<feature type="transmembrane region" description="Helical" evidence="1">
    <location>
        <begin position="66"/>
        <end position="82"/>
    </location>
</feature>
<evidence type="ECO:0000313" key="3">
    <source>
        <dbReference type="Proteomes" id="UP000294535"/>
    </source>
</evidence>
<keyword evidence="1" id="KW-0812">Transmembrane</keyword>
<accession>A0A4R6T3H8</accession>
<protein>
    <recommendedName>
        <fullName evidence="4">ABC-2 type transport system permease protein</fullName>
    </recommendedName>
</protein>
<dbReference type="EMBL" id="SNYF01000007">
    <property type="protein sequence ID" value="TDQ16282.1"/>
    <property type="molecule type" value="Genomic_DNA"/>
</dbReference>
<evidence type="ECO:0008006" key="4">
    <source>
        <dbReference type="Google" id="ProtNLM"/>
    </source>
</evidence>
<name>A0A4R6T3H8_9BACT</name>
<dbReference type="OrthoDB" id="1014144at2"/>
<dbReference type="AlphaFoldDB" id="A0A4R6T3H8"/>
<dbReference type="Pfam" id="PF18940">
    <property type="entry name" value="DUF5687"/>
    <property type="match status" value="1"/>
</dbReference>
<dbReference type="Proteomes" id="UP000294535">
    <property type="component" value="Unassembled WGS sequence"/>
</dbReference>
<feature type="transmembrane region" description="Helical" evidence="1">
    <location>
        <begin position="280"/>
        <end position="296"/>
    </location>
</feature>
<comment type="caution">
    <text evidence="2">The sequence shown here is derived from an EMBL/GenBank/DDBJ whole genome shotgun (WGS) entry which is preliminary data.</text>
</comment>
<reference evidence="2 3" key="1">
    <citation type="submission" date="2019-03" db="EMBL/GenBank/DDBJ databases">
        <title>Genomic Encyclopedia of Type Strains, Phase III (KMG-III): the genomes of soil and plant-associated and newly described type strains.</title>
        <authorList>
            <person name="Whitman W."/>
        </authorList>
    </citation>
    <scope>NUCLEOTIDE SEQUENCE [LARGE SCALE GENOMIC DNA]</scope>
    <source>
        <strain evidence="2 3">CECT 8446</strain>
    </source>
</reference>
<keyword evidence="1" id="KW-1133">Transmembrane helix</keyword>
<proteinExistence type="predicted"/>
<gene>
    <name evidence="2" type="ORF">DFQ04_2398</name>
</gene>
<dbReference type="RefSeq" id="WP_133556086.1">
    <property type="nucleotide sequence ID" value="NZ_SNYF01000007.1"/>
</dbReference>
<keyword evidence="1" id="KW-0472">Membrane</keyword>
<feature type="transmembrane region" description="Helical" evidence="1">
    <location>
        <begin position="425"/>
        <end position="446"/>
    </location>
</feature>
<evidence type="ECO:0000256" key="1">
    <source>
        <dbReference type="SAM" id="Phobius"/>
    </source>
</evidence>
<feature type="transmembrane region" description="Helical" evidence="1">
    <location>
        <begin position="308"/>
        <end position="333"/>
    </location>
</feature>
<feature type="transmembrane region" description="Helical" evidence="1">
    <location>
        <begin position="136"/>
        <end position="158"/>
    </location>
</feature>
<feature type="transmembrane region" description="Helical" evidence="1">
    <location>
        <begin position="452"/>
        <end position="469"/>
    </location>
</feature>